<sequence length="75" mass="9338">MYVHVFWRSRFFLCEHQSQSFHVDLPLEHPRARHLCKGHHTADTHTFHRPSFYCRMYIPKLRSHSREYFVRIKQI</sequence>
<accession>A0AAV5SW90</accession>
<evidence type="ECO:0000313" key="2">
    <source>
        <dbReference type="Proteomes" id="UP001432027"/>
    </source>
</evidence>
<name>A0AAV5SW90_9BILA</name>
<protein>
    <submittedName>
        <fullName evidence="1">Uncharacterized protein</fullName>
    </submittedName>
</protein>
<evidence type="ECO:0000313" key="1">
    <source>
        <dbReference type="EMBL" id="GMS87395.1"/>
    </source>
</evidence>
<comment type="caution">
    <text evidence="1">The sequence shown here is derived from an EMBL/GenBank/DDBJ whole genome shotgun (WGS) entry which is preliminary data.</text>
</comment>
<dbReference type="Proteomes" id="UP001432027">
    <property type="component" value="Unassembled WGS sequence"/>
</dbReference>
<dbReference type="AlphaFoldDB" id="A0AAV5SW90"/>
<keyword evidence="2" id="KW-1185">Reference proteome</keyword>
<dbReference type="EMBL" id="BTSX01000003">
    <property type="protein sequence ID" value="GMS87395.1"/>
    <property type="molecule type" value="Genomic_DNA"/>
</dbReference>
<proteinExistence type="predicted"/>
<organism evidence="1 2">
    <name type="scientific">Pristionchus entomophagus</name>
    <dbReference type="NCBI Taxonomy" id="358040"/>
    <lineage>
        <taxon>Eukaryota</taxon>
        <taxon>Metazoa</taxon>
        <taxon>Ecdysozoa</taxon>
        <taxon>Nematoda</taxon>
        <taxon>Chromadorea</taxon>
        <taxon>Rhabditida</taxon>
        <taxon>Rhabditina</taxon>
        <taxon>Diplogasteromorpha</taxon>
        <taxon>Diplogasteroidea</taxon>
        <taxon>Neodiplogasteridae</taxon>
        <taxon>Pristionchus</taxon>
    </lineage>
</organism>
<reference evidence="1" key="1">
    <citation type="submission" date="2023-10" db="EMBL/GenBank/DDBJ databases">
        <title>Genome assembly of Pristionchus species.</title>
        <authorList>
            <person name="Yoshida K."/>
            <person name="Sommer R.J."/>
        </authorList>
    </citation>
    <scope>NUCLEOTIDE SEQUENCE</scope>
    <source>
        <strain evidence="1">RS0144</strain>
    </source>
</reference>
<gene>
    <name evidence="1" type="ORF">PENTCL1PPCAC_9570</name>
</gene>